<dbReference type="SUPFAM" id="SSF47459">
    <property type="entry name" value="HLH, helix-loop-helix DNA-binding domain"/>
    <property type="match status" value="1"/>
</dbReference>
<feature type="compositionally biased region" description="Basic and acidic residues" evidence="7">
    <location>
        <begin position="50"/>
        <end position="63"/>
    </location>
</feature>
<evidence type="ECO:0000256" key="6">
    <source>
        <dbReference type="SAM" id="Coils"/>
    </source>
</evidence>
<evidence type="ECO:0000256" key="1">
    <source>
        <dbReference type="ARBA" id="ARBA00004123"/>
    </source>
</evidence>
<dbReference type="InterPro" id="IPR036638">
    <property type="entry name" value="HLH_DNA-bd_sf"/>
</dbReference>
<feature type="compositionally biased region" description="Low complexity" evidence="7">
    <location>
        <begin position="36"/>
        <end position="49"/>
    </location>
</feature>
<evidence type="ECO:0000256" key="3">
    <source>
        <dbReference type="ARBA" id="ARBA00023125"/>
    </source>
</evidence>
<dbReference type="PANTHER" id="PTHR11969">
    <property type="entry name" value="MAX DIMERIZATION, MAD"/>
    <property type="match status" value="1"/>
</dbReference>
<dbReference type="SMART" id="SM00353">
    <property type="entry name" value="HLH"/>
    <property type="match status" value="1"/>
</dbReference>
<dbReference type="PANTHER" id="PTHR11969:SF54">
    <property type="entry name" value="MAD-LIKE PROTEIN 1"/>
    <property type="match status" value="1"/>
</dbReference>
<keyword evidence="4" id="KW-0804">Transcription</keyword>
<dbReference type="PROSITE" id="PS50888">
    <property type="entry name" value="BHLH"/>
    <property type="match status" value="1"/>
</dbReference>
<evidence type="ECO:0000256" key="2">
    <source>
        <dbReference type="ARBA" id="ARBA00023015"/>
    </source>
</evidence>
<dbReference type="GO" id="GO:0005634">
    <property type="term" value="C:nucleus"/>
    <property type="evidence" value="ECO:0007669"/>
    <property type="project" value="UniProtKB-SubCell"/>
</dbReference>
<evidence type="ECO:0000256" key="5">
    <source>
        <dbReference type="ARBA" id="ARBA00023242"/>
    </source>
</evidence>
<dbReference type="EMBL" id="JBAMIC010004070">
    <property type="protein sequence ID" value="KAK7088186.1"/>
    <property type="molecule type" value="Genomic_DNA"/>
</dbReference>
<keyword evidence="3" id="KW-0238">DNA-binding</keyword>
<proteinExistence type="predicted"/>
<dbReference type="GO" id="GO:0046983">
    <property type="term" value="F:protein dimerization activity"/>
    <property type="evidence" value="ECO:0007669"/>
    <property type="project" value="InterPro"/>
</dbReference>
<reference evidence="9 10" key="1">
    <citation type="submission" date="2024-02" db="EMBL/GenBank/DDBJ databases">
        <title>Chromosome-scale genome assembly of the rough periwinkle Littorina saxatilis.</title>
        <authorList>
            <person name="De Jode A."/>
            <person name="Faria R."/>
            <person name="Formenti G."/>
            <person name="Sims Y."/>
            <person name="Smith T.P."/>
            <person name="Tracey A."/>
            <person name="Wood J.M.D."/>
            <person name="Zagrodzka Z.B."/>
            <person name="Johannesson K."/>
            <person name="Butlin R.K."/>
            <person name="Leder E.H."/>
        </authorList>
    </citation>
    <scope>NUCLEOTIDE SEQUENCE [LARGE SCALE GENOMIC DNA]</scope>
    <source>
        <strain evidence="9">Snail1</strain>
        <tissue evidence="9">Muscle</tissue>
    </source>
</reference>
<gene>
    <name evidence="9" type="ORF">V1264_022130</name>
</gene>
<dbReference type="GO" id="GO:0000981">
    <property type="term" value="F:DNA-binding transcription factor activity, RNA polymerase II-specific"/>
    <property type="evidence" value="ECO:0007669"/>
    <property type="project" value="TreeGrafter"/>
</dbReference>
<accession>A0AAN9FX00</accession>
<feature type="domain" description="BHLH" evidence="8">
    <location>
        <begin position="58"/>
        <end position="109"/>
    </location>
</feature>
<evidence type="ECO:0000256" key="7">
    <source>
        <dbReference type="SAM" id="MobiDB-lite"/>
    </source>
</evidence>
<evidence type="ECO:0000313" key="9">
    <source>
        <dbReference type="EMBL" id="KAK7088186.1"/>
    </source>
</evidence>
<evidence type="ECO:0000256" key="4">
    <source>
        <dbReference type="ARBA" id="ARBA00023163"/>
    </source>
</evidence>
<sequence length="465" mass="50092">MDEGKQMFYTTGLDALCEAANFVEDVERNFHGYARPGSPGNNSNDSNGPESRERRRNGGREIHNQLEKTRRAQMKDHFNALKKVVPSLQQKKHSNQSILKLSQKYIQTLMVKDRKYQQEIQELARKRAALVEQFRKKSEDFEQAHGFPVKAVLENTNGEDNVDEVSSISTKSAEEVANMKDLDDEEAFVSIALPPPPPSNATRGIPHPVIRETPLLSQRQHPTSTVSHANPLPAPPPAFVNQAIPQATVKKLHAKLTSTKQAVPPQGGTRLVKITDASPQMQLGGRPAALLPPAGSVKIPIPSQFRPATQSLLSQIPQRPNPTFTNARPVAGGFLVSMANQPAAGAVMSGAARLRFPGASFPLATQAMVNSAGQLIATGTPLNLAPGPLGAGQVQAPAMITVQSANNGQYLVRVPQYNGQQPMVYLNSLIQSQNPAITTATNPVTTKNPAVMAPAKNPVVISSTS</sequence>
<dbReference type="Pfam" id="PF00010">
    <property type="entry name" value="HLH"/>
    <property type="match status" value="1"/>
</dbReference>
<protein>
    <recommendedName>
        <fullName evidence="8">BHLH domain-containing protein</fullName>
    </recommendedName>
</protein>
<keyword evidence="10" id="KW-1185">Reference proteome</keyword>
<keyword evidence="5" id="KW-0539">Nucleus</keyword>
<dbReference type="InterPro" id="IPR011598">
    <property type="entry name" value="bHLH_dom"/>
</dbReference>
<keyword evidence="6" id="KW-0175">Coiled coil</keyword>
<dbReference type="Gene3D" id="4.10.280.10">
    <property type="entry name" value="Helix-loop-helix DNA-binding domain"/>
    <property type="match status" value="1"/>
</dbReference>
<comment type="caution">
    <text evidence="9">The sequence shown here is derived from an EMBL/GenBank/DDBJ whole genome shotgun (WGS) entry which is preliminary data.</text>
</comment>
<keyword evidence="2" id="KW-0805">Transcription regulation</keyword>
<comment type="subcellular location">
    <subcellularLocation>
        <location evidence="1">Nucleus</location>
    </subcellularLocation>
</comment>
<feature type="region of interest" description="Disordered" evidence="7">
    <location>
        <begin position="30"/>
        <end position="63"/>
    </location>
</feature>
<feature type="coiled-coil region" evidence="6">
    <location>
        <begin position="106"/>
        <end position="140"/>
    </location>
</feature>
<dbReference type="GO" id="GO:0000978">
    <property type="term" value="F:RNA polymerase II cis-regulatory region sequence-specific DNA binding"/>
    <property type="evidence" value="ECO:0007669"/>
    <property type="project" value="TreeGrafter"/>
</dbReference>
<dbReference type="AlphaFoldDB" id="A0AAN9FX00"/>
<name>A0AAN9FX00_9CAEN</name>
<evidence type="ECO:0000313" key="10">
    <source>
        <dbReference type="Proteomes" id="UP001374579"/>
    </source>
</evidence>
<dbReference type="Proteomes" id="UP001374579">
    <property type="component" value="Unassembled WGS sequence"/>
</dbReference>
<organism evidence="9 10">
    <name type="scientific">Littorina saxatilis</name>
    <dbReference type="NCBI Taxonomy" id="31220"/>
    <lineage>
        <taxon>Eukaryota</taxon>
        <taxon>Metazoa</taxon>
        <taxon>Spiralia</taxon>
        <taxon>Lophotrochozoa</taxon>
        <taxon>Mollusca</taxon>
        <taxon>Gastropoda</taxon>
        <taxon>Caenogastropoda</taxon>
        <taxon>Littorinimorpha</taxon>
        <taxon>Littorinoidea</taxon>
        <taxon>Littorinidae</taxon>
        <taxon>Littorina</taxon>
    </lineage>
</organism>
<evidence type="ECO:0000259" key="8">
    <source>
        <dbReference type="PROSITE" id="PS50888"/>
    </source>
</evidence>